<evidence type="ECO:0000313" key="2">
    <source>
        <dbReference type="Proteomes" id="UP000004030"/>
    </source>
</evidence>
<gene>
    <name evidence="1" type="ORF">NSU_2780</name>
</gene>
<organism evidence="1 2">
    <name type="scientific">Novosphingobium pentaromativorans US6-1</name>
    <dbReference type="NCBI Taxonomy" id="1088721"/>
    <lineage>
        <taxon>Bacteria</taxon>
        <taxon>Pseudomonadati</taxon>
        <taxon>Pseudomonadota</taxon>
        <taxon>Alphaproteobacteria</taxon>
        <taxon>Sphingomonadales</taxon>
        <taxon>Sphingomonadaceae</taxon>
        <taxon>Novosphingobium</taxon>
    </lineage>
</organism>
<dbReference type="Proteomes" id="UP000004030">
    <property type="component" value="Unassembled WGS sequence"/>
</dbReference>
<dbReference type="EMBL" id="AGFM01000040">
    <property type="protein sequence ID" value="EHJ60254.1"/>
    <property type="molecule type" value="Genomic_DNA"/>
</dbReference>
<dbReference type="AlphaFoldDB" id="G6EEK9"/>
<sequence length="39" mass="4052">MQSRLEAPPGACRITNRCTGTCSNGPGTAKAIRTLSSLM</sequence>
<dbReference type="PATRIC" id="fig|1088721.3.peg.2745"/>
<keyword evidence="2" id="KW-1185">Reference proteome</keyword>
<evidence type="ECO:0000313" key="1">
    <source>
        <dbReference type="EMBL" id="EHJ60254.1"/>
    </source>
</evidence>
<protein>
    <submittedName>
        <fullName evidence="1">Uncharacterized protein</fullName>
    </submittedName>
</protein>
<name>G6EEK9_9SPHN</name>
<comment type="caution">
    <text evidence="1">The sequence shown here is derived from an EMBL/GenBank/DDBJ whole genome shotgun (WGS) entry which is preliminary data.</text>
</comment>
<proteinExistence type="predicted"/>
<reference evidence="1 2" key="1">
    <citation type="journal article" date="2012" name="J. Bacteriol.">
        <title>Genome sequence of benzo(a)pyrene-degrading bacterium Novosphingobium pentaromativorans US6-1.</title>
        <authorList>
            <person name="Luo Y.R."/>
            <person name="Kang S.G."/>
            <person name="Kim S.J."/>
            <person name="Kim M.R."/>
            <person name="Li N."/>
            <person name="Lee J.H."/>
            <person name="Kwon K.K."/>
        </authorList>
    </citation>
    <scope>NUCLEOTIDE SEQUENCE [LARGE SCALE GENOMIC DNA]</scope>
    <source>
        <strain evidence="1 2">US6-1</strain>
    </source>
</reference>
<accession>G6EEK9</accession>